<dbReference type="Proteomes" id="UP000481861">
    <property type="component" value="Unassembled WGS sequence"/>
</dbReference>
<protein>
    <submittedName>
        <fullName evidence="3">Uncharacterized protein</fullName>
    </submittedName>
</protein>
<feature type="compositionally biased region" description="Polar residues" evidence="2">
    <location>
        <begin position="29"/>
        <end position="38"/>
    </location>
</feature>
<reference evidence="3 4" key="1">
    <citation type="submission" date="2020-01" db="EMBL/GenBank/DDBJ databases">
        <authorList>
            <consortium name="DOE Joint Genome Institute"/>
            <person name="Haridas S."/>
            <person name="Albert R."/>
            <person name="Binder M."/>
            <person name="Bloem J."/>
            <person name="Labutti K."/>
            <person name="Salamov A."/>
            <person name="Andreopoulos B."/>
            <person name="Baker S.E."/>
            <person name="Barry K."/>
            <person name="Bills G."/>
            <person name="Bluhm B.H."/>
            <person name="Cannon C."/>
            <person name="Castanera R."/>
            <person name="Culley D.E."/>
            <person name="Daum C."/>
            <person name="Ezra D."/>
            <person name="Gonzalez J.B."/>
            <person name="Henrissat B."/>
            <person name="Kuo A."/>
            <person name="Liang C."/>
            <person name="Lipzen A."/>
            <person name="Lutzoni F."/>
            <person name="Magnuson J."/>
            <person name="Mondo S."/>
            <person name="Nolan M."/>
            <person name="Ohm R."/>
            <person name="Pangilinan J."/>
            <person name="Park H.-J.H."/>
            <person name="Ramirez L."/>
            <person name="Alfaro M."/>
            <person name="Sun H."/>
            <person name="Tritt A."/>
            <person name="Yoshinaga Y."/>
            <person name="Zwiers L.-H.L."/>
            <person name="Turgeon B.G."/>
            <person name="Goodwin S.B."/>
            <person name="Spatafora J.W."/>
            <person name="Crous P.W."/>
            <person name="Grigoriev I.V."/>
        </authorList>
    </citation>
    <scope>NUCLEOTIDE SEQUENCE [LARGE SCALE GENOMIC DNA]</scope>
    <source>
        <strain evidence="3 4">CBS 611.86</strain>
    </source>
</reference>
<accession>A0A7C8I1A2</accession>
<sequence>MPVTTRAQSRRQAGELRFARKPSKAIQLPSKSIESTALKQPPATEETQSRAQSPSQASENRSPSQASSKQQSLQILAKDSLLVPSSVVERKFWPCQKCSCQEGAFEGLVNTCITCGHTMDDHEPDRNSRWKPNCSYLCMRDKLVISVLQHTREYGVMIIRATPMSGKTSLLKLLGHHIVHNELDLEPVLVYWKNRDQRAGLACDDFLQNAKKSFERSNAETRPCNPAARTIYLIDEAQGSYDEETLWSMFKTYHGTRAQALYILVCVYGVAGVSLKRDPNVESQAQRMHALQRIELHPSTWFSLGMLLRLDEVAFMVEKFATTLFIFASPLHRRVAYRRLFPGREPDVVVNNLSLQQICTNAIARFSPEALQPRQPSRSNQSWGIPEAAFQAELYSCLSLELYYLPILSQYSHTKDGRIDLFVAARKWGIEILRNGTNTEIAKHISRFTPGGNYHSWGLMNDYIILNFCTRSALAKVKIQGMTIHSKLFHVVIEPDKLSAQIYTYDKQLHTTWSLGEGRQRKNLDDFCGIEESLSDAESKKIPTQNELMLIEEMNEIMERGVGREKAMRERERQHMEEIEELRRQIEQMKEGSRLRVAHDQD</sequence>
<dbReference type="AlphaFoldDB" id="A0A7C8I1A2"/>
<name>A0A7C8I1A2_9PLEO</name>
<feature type="compositionally biased region" description="Polar residues" evidence="2">
    <location>
        <begin position="45"/>
        <end position="70"/>
    </location>
</feature>
<keyword evidence="4" id="KW-1185">Reference proteome</keyword>
<proteinExistence type="predicted"/>
<gene>
    <name evidence="3" type="ORF">BDV95DRAFT_500997</name>
</gene>
<feature type="region of interest" description="Disordered" evidence="2">
    <location>
        <begin position="1"/>
        <end position="70"/>
    </location>
</feature>
<comment type="caution">
    <text evidence="3">The sequence shown here is derived from an EMBL/GenBank/DDBJ whole genome shotgun (WGS) entry which is preliminary data.</text>
</comment>
<dbReference type="OrthoDB" id="2364732at2759"/>
<feature type="coiled-coil region" evidence="1">
    <location>
        <begin position="565"/>
        <end position="596"/>
    </location>
</feature>
<evidence type="ECO:0000313" key="4">
    <source>
        <dbReference type="Proteomes" id="UP000481861"/>
    </source>
</evidence>
<feature type="compositionally biased region" description="Polar residues" evidence="2">
    <location>
        <begin position="1"/>
        <end position="11"/>
    </location>
</feature>
<keyword evidence="1" id="KW-0175">Coiled coil</keyword>
<dbReference type="EMBL" id="JAADJZ010000020">
    <property type="protein sequence ID" value="KAF2868149.1"/>
    <property type="molecule type" value="Genomic_DNA"/>
</dbReference>
<organism evidence="3 4">
    <name type="scientific">Massariosphaeria phaeospora</name>
    <dbReference type="NCBI Taxonomy" id="100035"/>
    <lineage>
        <taxon>Eukaryota</taxon>
        <taxon>Fungi</taxon>
        <taxon>Dikarya</taxon>
        <taxon>Ascomycota</taxon>
        <taxon>Pezizomycotina</taxon>
        <taxon>Dothideomycetes</taxon>
        <taxon>Pleosporomycetidae</taxon>
        <taxon>Pleosporales</taxon>
        <taxon>Pleosporales incertae sedis</taxon>
        <taxon>Massariosphaeria</taxon>
    </lineage>
</organism>
<evidence type="ECO:0000313" key="3">
    <source>
        <dbReference type="EMBL" id="KAF2868149.1"/>
    </source>
</evidence>
<evidence type="ECO:0000256" key="1">
    <source>
        <dbReference type="SAM" id="Coils"/>
    </source>
</evidence>
<evidence type="ECO:0000256" key="2">
    <source>
        <dbReference type="SAM" id="MobiDB-lite"/>
    </source>
</evidence>